<evidence type="ECO:0000313" key="5">
    <source>
        <dbReference type="EMBL" id="SUN13604.1"/>
    </source>
</evidence>
<evidence type="ECO:0000313" key="4">
    <source>
        <dbReference type="EMBL" id="SQA18006.1"/>
    </source>
</evidence>
<dbReference type="EMBL" id="UHEQ01000004">
    <property type="protein sequence ID" value="SUN13604.1"/>
    <property type="molecule type" value="Genomic_DNA"/>
</dbReference>
<comment type="caution">
    <text evidence="4">The sequence shown here is derived from an EMBL/GenBank/DDBJ whole genome shotgun (WGS) entry which is preliminary data.</text>
</comment>
<dbReference type="Gene3D" id="3.30.1380.10">
    <property type="match status" value="1"/>
</dbReference>
<gene>
    <name evidence="4" type="ORF">NCTC8181_00992</name>
    <name evidence="5" type="ORF">NCTC8185_00812</name>
    <name evidence="3" type="ORF">WA04_09135</name>
</gene>
<dbReference type="InterPro" id="IPR009045">
    <property type="entry name" value="Zn_M74/Hedgehog-like"/>
</dbReference>
<proteinExistence type="predicted"/>
<feature type="region of interest" description="Disordered" evidence="1">
    <location>
        <begin position="35"/>
        <end position="54"/>
    </location>
</feature>
<keyword evidence="4" id="KW-0645">Protease</keyword>
<dbReference type="GO" id="GO:0009002">
    <property type="term" value="F:serine-type D-Ala-D-Ala carboxypeptidase activity"/>
    <property type="evidence" value="ECO:0007669"/>
    <property type="project" value="UniProtKB-EC"/>
</dbReference>
<dbReference type="InterPro" id="IPR052179">
    <property type="entry name" value="DD-CPase-like"/>
</dbReference>
<keyword evidence="4" id="KW-0378">Hydrolase</keyword>
<dbReference type="CDD" id="cd14852">
    <property type="entry name" value="LD-carboxypeptidase"/>
    <property type="match status" value="1"/>
</dbReference>
<evidence type="ECO:0000313" key="8">
    <source>
        <dbReference type="Proteomes" id="UP000254076"/>
    </source>
</evidence>
<dbReference type="Proteomes" id="UP000250200">
    <property type="component" value="Unassembled WGS sequence"/>
</dbReference>
<feature type="domain" description="D-alanyl-D-alanine carboxypeptidase-like core" evidence="2">
    <location>
        <begin position="90"/>
        <end position="224"/>
    </location>
</feature>
<dbReference type="EMBL" id="UAVB01000001">
    <property type="protein sequence ID" value="SQA18006.1"/>
    <property type="molecule type" value="Genomic_DNA"/>
</dbReference>
<protein>
    <submittedName>
        <fullName evidence="4">D-alanyl-D-alanine carboxypeptidase</fullName>
        <ecNumber evidence="4">3.4.16.4</ecNumber>
    </submittedName>
</protein>
<dbReference type="RefSeq" id="WP_000739663.1">
    <property type="nucleotide sequence ID" value="NZ_CAACXY010000016.1"/>
</dbReference>
<dbReference type="PANTHER" id="PTHR34385:SF1">
    <property type="entry name" value="PEPTIDOGLYCAN L-ALANYL-D-GLUTAMATE ENDOPEPTIDASE CWLK"/>
    <property type="match status" value="1"/>
</dbReference>
<dbReference type="InterPro" id="IPR058193">
    <property type="entry name" value="VanY/YodJ_core_dom"/>
</dbReference>
<evidence type="ECO:0000313" key="3">
    <source>
        <dbReference type="EMBL" id="KLL36563.1"/>
    </source>
</evidence>
<dbReference type="GO" id="GO:0006508">
    <property type="term" value="P:proteolysis"/>
    <property type="evidence" value="ECO:0007669"/>
    <property type="project" value="InterPro"/>
</dbReference>
<dbReference type="InterPro" id="IPR003709">
    <property type="entry name" value="VanY-like_core_dom"/>
</dbReference>
<accession>A0A076Z6Q0</accession>
<evidence type="ECO:0000259" key="2">
    <source>
        <dbReference type="Pfam" id="PF02557"/>
    </source>
</evidence>
<evidence type="ECO:0000313" key="7">
    <source>
        <dbReference type="Proteomes" id="UP000250200"/>
    </source>
</evidence>
<sequence length="250" mass="28580">MKKNKIIRFSLVGVLLAILCFSLFALLKPNSQQSSSQKLRNEDIKKTSSQKRNKKLRLPAVSSKDWNLILVNRDHKHEELSPDVVPVENIYLDKRITKQATQFLEAARAIDSREHLISGYRSVAYQEKLFNSYVTQEMTSNPNLTKEQAEKLVKTYSQPAGASEHQTGLAMDMSTVDSLNESDPRVVSQLKKIAPQYGFVLRFPDGKTAETGVGYEDWHYRYVGVESAKYMAKHHLTLEEYITLLKENNQ</sequence>
<dbReference type="PANTHER" id="PTHR34385">
    <property type="entry name" value="D-ALANYL-D-ALANINE CARBOXYPEPTIDASE"/>
    <property type="match status" value="1"/>
</dbReference>
<dbReference type="EC" id="3.4.16.4" evidence="4"/>
<dbReference type="Proteomes" id="UP000254076">
    <property type="component" value="Unassembled WGS sequence"/>
</dbReference>
<dbReference type="SUPFAM" id="SSF55166">
    <property type="entry name" value="Hedgehog/DD-peptidase"/>
    <property type="match status" value="1"/>
</dbReference>
<keyword evidence="4" id="KW-0121">Carboxypeptidase</keyword>
<evidence type="ECO:0000256" key="1">
    <source>
        <dbReference type="SAM" id="MobiDB-lite"/>
    </source>
</evidence>
<dbReference type="Proteomes" id="UP000035346">
    <property type="component" value="Unassembled WGS sequence"/>
</dbReference>
<evidence type="ECO:0000313" key="6">
    <source>
        <dbReference type="Proteomes" id="UP000035346"/>
    </source>
</evidence>
<reference evidence="3 6" key="1">
    <citation type="journal article" date="2015" name="PLoS ONE">
        <title>Genomic analysis reveals the molecular basis for capsule loss in the group B streptococcus population.</title>
        <authorList>
            <consortium name="DEVANI Consortium"/>
            <person name="Rosini R."/>
            <person name="Campisi E."/>
            <person name="De Chiara M."/>
            <person name="Tettelin H."/>
            <person name="Rinaudo D."/>
            <person name="Toniolo C."/>
            <person name="Metruccio M."/>
            <person name="Guidotti S."/>
            <person name="Sorensen U.B."/>
            <person name="Kilian M."/>
            <person name="Ramirez M."/>
            <person name="Janulczyk R."/>
            <person name="Donati C."/>
            <person name="Grandi G."/>
            <person name="Margarit I."/>
        </authorList>
    </citation>
    <scope>NUCLEOTIDE SEQUENCE [LARGE SCALE GENOMIC DNA]</scope>
    <source>
        <strain evidence="3 6">DK-B-USS-215</strain>
    </source>
</reference>
<dbReference type="AlphaFoldDB" id="A0A076Z6Q0"/>
<dbReference type="Pfam" id="PF02557">
    <property type="entry name" value="VanY"/>
    <property type="match status" value="1"/>
</dbReference>
<dbReference type="EMBL" id="LBKL01000084">
    <property type="protein sequence ID" value="KLL36563.1"/>
    <property type="molecule type" value="Genomic_DNA"/>
</dbReference>
<organism evidence="4 7">
    <name type="scientific">Streptococcus agalactiae</name>
    <dbReference type="NCBI Taxonomy" id="1311"/>
    <lineage>
        <taxon>Bacteria</taxon>
        <taxon>Bacillati</taxon>
        <taxon>Bacillota</taxon>
        <taxon>Bacilli</taxon>
        <taxon>Lactobacillales</taxon>
        <taxon>Streptococcaceae</taxon>
        <taxon>Streptococcus</taxon>
    </lineage>
</organism>
<reference evidence="7 8" key="2">
    <citation type="submission" date="2018-06" db="EMBL/GenBank/DDBJ databases">
        <authorList>
            <consortium name="Pathogen Informatics"/>
            <person name="Doyle S."/>
        </authorList>
    </citation>
    <scope>NUCLEOTIDE SEQUENCE [LARGE SCALE GENOMIC DNA]</scope>
    <source>
        <strain evidence="4 7">NCTC8181</strain>
        <strain evidence="5 8">NCTC8185</strain>
    </source>
</reference>
<name>A0A076Z6Q0_STRAG</name>